<organism evidence="2 3">
    <name type="scientific">Candidatus Iainarchaeum sp</name>
    <dbReference type="NCBI Taxonomy" id="3101447"/>
    <lineage>
        <taxon>Archaea</taxon>
        <taxon>Candidatus Iainarchaeota</taxon>
        <taxon>Candidatus Iainarchaeia</taxon>
        <taxon>Candidatus Iainarchaeales</taxon>
        <taxon>Candidatus Iainarchaeaceae</taxon>
        <taxon>Candidatus Iainarchaeum</taxon>
    </lineage>
</organism>
<protein>
    <recommendedName>
        <fullName evidence="1">SpoVT-AbrB domain-containing protein</fullName>
    </recommendedName>
</protein>
<gene>
    <name evidence="2" type="ORF">HY544_00025</name>
</gene>
<dbReference type="InterPro" id="IPR007159">
    <property type="entry name" value="SpoVT-AbrB_dom"/>
</dbReference>
<reference evidence="2" key="1">
    <citation type="submission" date="2020-07" db="EMBL/GenBank/DDBJ databases">
        <title>Huge and variable diversity of episymbiotic CPR bacteria and DPANN archaea in groundwater ecosystems.</title>
        <authorList>
            <person name="He C.Y."/>
            <person name="Keren R."/>
            <person name="Whittaker M."/>
            <person name="Farag I.F."/>
            <person name="Doudna J."/>
            <person name="Cate J.H.D."/>
            <person name="Banfield J.F."/>
        </authorList>
    </citation>
    <scope>NUCLEOTIDE SEQUENCE</scope>
    <source>
        <strain evidence="2">NC_groundwater_1296_Ag_S-0.2um_52_80</strain>
    </source>
</reference>
<dbReference type="Gene3D" id="2.10.260.10">
    <property type="match status" value="1"/>
</dbReference>
<evidence type="ECO:0000313" key="3">
    <source>
        <dbReference type="Proteomes" id="UP000732298"/>
    </source>
</evidence>
<dbReference type="InterPro" id="IPR037914">
    <property type="entry name" value="SpoVT-AbrB_sf"/>
</dbReference>
<sequence length="75" mass="8606">MIEVTATVRKWGRSKGVVIPNAATEKEKLKIGDEVSLLIRKKSKKNPLRETWGIMKFSRPVKEILKEVDREGWDG</sequence>
<feature type="domain" description="SpoVT-AbrB" evidence="1">
    <location>
        <begin position="8"/>
        <end position="39"/>
    </location>
</feature>
<dbReference type="AlphaFoldDB" id="A0A8T3YHZ2"/>
<dbReference type="SUPFAM" id="SSF89447">
    <property type="entry name" value="AbrB/MazE/MraZ-like"/>
    <property type="match status" value="1"/>
</dbReference>
<dbReference type="Proteomes" id="UP000732298">
    <property type="component" value="Unassembled WGS sequence"/>
</dbReference>
<evidence type="ECO:0000313" key="2">
    <source>
        <dbReference type="EMBL" id="MBI4209883.1"/>
    </source>
</evidence>
<proteinExistence type="predicted"/>
<dbReference type="GO" id="GO:0003677">
    <property type="term" value="F:DNA binding"/>
    <property type="evidence" value="ECO:0007669"/>
    <property type="project" value="InterPro"/>
</dbReference>
<name>A0A8T3YHZ2_9ARCH</name>
<dbReference type="Pfam" id="PF04014">
    <property type="entry name" value="MazE_antitoxin"/>
    <property type="match status" value="1"/>
</dbReference>
<evidence type="ECO:0000259" key="1">
    <source>
        <dbReference type="Pfam" id="PF04014"/>
    </source>
</evidence>
<comment type="caution">
    <text evidence="2">The sequence shown here is derived from an EMBL/GenBank/DDBJ whole genome shotgun (WGS) entry which is preliminary data.</text>
</comment>
<accession>A0A8T3YHZ2</accession>
<dbReference type="EMBL" id="JACQPB010000001">
    <property type="protein sequence ID" value="MBI4209883.1"/>
    <property type="molecule type" value="Genomic_DNA"/>
</dbReference>